<dbReference type="EMBL" id="CYZN01000005">
    <property type="protein sequence ID" value="CUN71843.1"/>
    <property type="molecule type" value="Genomic_DNA"/>
</dbReference>
<dbReference type="AlphaFoldDB" id="A0A173Z7S0"/>
<evidence type="ECO:0000313" key="1">
    <source>
        <dbReference type="EMBL" id="CUN71843.1"/>
    </source>
</evidence>
<sequence>MKRILKKAGILLLVFLLGTAGTALLLNSESTDNRSDFNDAVFPEVMVDMNDTLINRMYGYAQPMQADFTRDSVTPLDTSKELTFKVNPYDSEVKSFSYEIRTSDGSKVLENKKIKNLVKEDQYLSVDVEIGSDLRMNQEYSMQIALELDEGTAYYYTRVVSRSQVHASDYAAFVKYFYEACLDKESADALGSYLEPQTTGAATNYSGININSSLSEISWGNLAPQLCQEGIPVIKEINETTASVVLEYQLTSQNEDEETELYDVKEFYRMKYQDTRIYLLDFQRSANQVFDGTLPVYEDDGIILGVRDKNVEYMMNDAATVIAFVQEGDLWSYSPGNEKVNQVFSFRKLKDGDFRDSRTQHDIKIVRVTDEGDIDFVLYGYMNRGSHEGYEGIAVYHYNRDKNVAEERAFIPVSESFEFLKKDLEKLSYVNEKNELFLILAKNLYRINIEENSSEILEKGIKNANFVSSDNNDHAAWLVSEGDEKGNIKEIDFDTCKTRLIAPQKGQRLRTVGFMNEDLIYGMLNKEDILTDEEGHKSVGIRILRIEDFEGNVKKEYRKDGLYITDISVGNTLIEFELSAKSGETSYVAQKKDTIMNNKKAAANTVKIELISASRTGVRVKLVFNTTKQTDSPLTMYAKVSSSDRKDIVLDTQIPQETAYYVYGQGGLDGIYTDPAKAVLRADTLGGVVLNRTQQYVWERGNKKTKMQIDTEGIPESVLQGTYDIKTLKKSLKKTGTVIDLSGCSLDSVLYEISAQRPVIAKTGADTSVVIVGYDEYNTWLYDPVKKETYPYGMNDSTDLFQKAGNVFITYIETVNY</sequence>
<dbReference type="Gene3D" id="3.90.70.10">
    <property type="entry name" value="Cysteine proteinases"/>
    <property type="match status" value="1"/>
</dbReference>
<name>A0A173Z7S0_9FIRM</name>
<reference evidence="1 2" key="1">
    <citation type="submission" date="2015-09" db="EMBL/GenBank/DDBJ databases">
        <authorList>
            <consortium name="Pathogen Informatics"/>
        </authorList>
    </citation>
    <scope>NUCLEOTIDE SEQUENCE [LARGE SCALE GENOMIC DNA]</scope>
    <source>
        <strain evidence="1 2">2789STDY5834863</strain>
    </source>
</reference>
<proteinExistence type="predicted"/>
<evidence type="ECO:0000313" key="2">
    <source>
        <dbReference type="Proteomes" id="UP000095431"/>
    </source>
</evidence>
<dbReference type="RefSeq" id="WP_055199832.1">
    <property type="nucleotide sequence ID" value="NZ_BTHH01000004.1"/>
</dbReference>
<evidence type="ECO:0008006" key="3">
    <source>
        <dbReference type="Google" id="ProtNLM"/>
    </source>
</evidence>
<organism evidence="1 2">
    <name type="scientific">Blautia wexlerae</name>
    <dbReference type="NCBI Taxonomy" id="418240"/>
    <lineage>
        <taxon>Bacteria</taxon>
        <taxon>Bacillati</taxon>
        <taxon>Bacillota</taxon>
        <taxon>Clostridia</taxon>
        <taxon>Lachnospirales</taxon>
        <taxon>Lachnospiraceae</taxon>
        <taxon>Blautia</taxon>
    </lineage>
</organism>
<protein>
    <recommendedName>
        <fullName evidence="3">Peptidase C39-like domain-containing protein</fullName>
    </recommendedName>
</protein>
<dbReference type="Proteomes" id="UP000095431">
    <property type="component" value="Unassembled WGS sequence"/>
</dbReference>
<gene>
    <name evidence="1" type="ORF">ERS852478_00875</name>
</gene>
<accession>A0A173Z7S0</accession>
<dbReference type="eggNOG" id="ENOG502Z8M5">
    <property type="taxonomic scope" value="Bacteria"/>
</dbReference>